<keyword evidence="2" id="KW-1185">Reference proteome</keyword>
<dbReference type="Proteomes" id="UP001565474">
    <property type="component" value="Unassembled WGS sequence"/>
</dbReference>
<name>A0ABV4GQV7_9BRAD</name>
<organism evidence="1 2">
    <name type="scientific">Bradyrhizobium yuanmingense</name>
    <dbReference type="NCBI Taxonomy" id="108015"/>
    <lineage>
        <taxon>Bacteria</taxon>
        <taxon>Pseudomonadati</taxon>
        <taxon>Pseudomonadota</taxon>
        <taxon>Alphaproteobacteria</taxon>
        <taxon>Hyphomicrobiales</taxon>
        <taxon>Nitrobacteraceae</taxon>
        <taxon>Bradyrhizobium</taxon>
    </lineage>
</organism>
<accession>A0ABV4GQV7</accession>
<comment type="caution">
    <text evidence="1">The sequence shown here is derived from an EMBL/GenBank/DDBJ whole genome shotgun (WGS) entry which is preliminary data.</text>
</comment>
<gene>
    <name evidence="1" type="ORF">ABH992_006500</name>
</gene>
<proteinExistence type="predicted"/>
<reference evidence="1 2" key="1">
    <citation type="submission" date="2024-07" db="EMBL/GenBank/DDBJ databases">
        <title>Genomic Encyclopedia of Type Strains, Phase V (KMG-V): Genome sequencing to study the core and pangenomes of soil and plant-associated prokaryotes.</title>
        <authorList>
            <person name="Whitman W."/>
        </authorList>
    </citation>
    <scope>NUCLEOTIDE SEQUENCE [LARGE SCALE GENOMIC DNA]</scope>
    <source>
        <strain evidence="1 2">USDA 222</strain>
    </source>
</reference>
<sequence>MFLNGLAVNAIRVPSKRYCNLISRAALLSFEVVGAQTVFFGDL</sequence>
<evidence type="ECO:0000313" key="1">
    <source>
        <dbReference type="EMBL" id="MEY9474101.1"/>
    </source>
</evidence>
<dbReference type="EMBL" id="JBGBZN010000002">
    <property type="protein sequence ID" value="MEY9474101.1"/>
    <property type="molecule type" value="Genomic_DNA"/>
</dbReference>
<protein>
    <submittedName>
        <fullName evidence="1">Uncharacterized protein</fullName>
    </submittedName>
</protein>
<evidence type="ECO:0000313" key="2">
    <source>
        <dbReference type="Proteomes" id="UP001565474"/>
    </source>
</evidence>